<gene>
    <name evidence="2" type="ORF">SAMN06275492_13824</name>
</gene>
<reference evidence="3" key="1">
    <citation type="submission" date="2017-04" db="EMBL/GenBank/DDBJ databases">
        <authorList>
            <person name="Varghese N."/>
            <person name="Submissions S."/>
        </authorList>
    </citation>
    <scope>NUCLEOTIDE SEQUENCE [LARGE SCALE GENOMIC DNA]</scope>
    <source>
        <strain evidence="3">USBA 82</strain>
    </source>
</reference>
<dbReference type="AlphaFoldDB" id="A0A1X7KWB2"/>
<keyword evidence="3" id="KW-1185">Reference proteome</keyword>
<accession>A0A1X7KWB2</accession>
<dbReference type="Proteomes" id="UP000193355">
    <property type="component" value="Unassembled WGS sequence"/>
</dbReference>
<dbReference type="Gene3D" id="3.30.110.40">
    <property type="entry name" value="TusA-like domain"/>
    <property type="match status" value="1"/>
</dbReference>
<feature type="domain" description="UPF0033" evidence="1">
    <location>
        <begin position="1"/>
        <end position="50"/>
    </location>
</feature>
<dbReference type="InterPro" id="IPR001455">
    <property type="entry name" value="TusA-like"/>
</dbReference>
<sequence>MNGMRPGDQVLLVSDHSCAPLNVRDVVEEMGCSVKIEEVIPGVFEMVISKSSPSPDGA</sequence>
<proteinExistence type="predicted"/>
<dbReference type="EMBL" id="FXBB01000038">
    <property type="protein sequence ID" value="SMG45826.1"/>
    <property type="molecule type" value="Genomic_DNA"/>
</dbReference>
<evidence type="ECO:0000313" key="2">
    <source>
        <dbReference type="EMBL" id="SMG45826.1"/>
    </source>
</evidence>
<evidence type="ECO:0000259" key="1">
    <source>
        <dbReference type="Pfam" id="PF01206"/>
    </source>
</evidence>
<evidence type="ECO:0000313" key="3">
    <source>
        <dbReference type="Proteomes" id="UP000193355"/>
    </source>
</evidence>
<protein>
    <recommendedName>
        <fullName evidence="1">UPF0033 domain-containing protein</fullName>
    </recommendedName>
</protein>
<dbReference type="SUPFAM" id="SSF64307">
    <property type="entry name" value="SirA-like"/>
    <property type="match status" value="1"/>
</dbReference>
<dbReference type="Pfam" id="PF01206">
    <property type="entry name" value="TusA"/>
    <property type="match status" value="1"/>
</dbReference>
<organism evidence="2 3">
    <name type="scientific">Dethiosulfovibrio salsuginis</name>
    <dbReference type="NCBI Taxonomy" id="561720"/>
    <lineage>
        <taxon>Bacteria</taxon>
        <taxon>Thermotogati</taxon>
        <taxon>Synergistota</taxon>
        <taxon>Synergistia</taxon>
        <taxon>Synergistales</taxon>
        <taxon>Dethiosulfovibrionaceae</taxon>
        <taxon>Dethiosulfovibrio</taxon>
    </lineage>
</organism>
<name>A0A1X7KWB2_9BACT</name>
<dbReference type="InterPro" id="IPR036868">
    <property type="entry name" value="TusA-like_sf"/>
</dbReference>